<evidence type="ECO:0000313" key="2">
    <source>
        <dbReference type="EMBL" id="SFF69148.1"/>
    </source>
</evidence>
<feature type="non-terminal residue" evidence="2">
    <location>
        <position position="433"/>
    </location>
</feature>
<feature type="region of interest" description="Disordered" evidence="1">
    <location>
        <begin position="263"/>
        <end position="323"/>
    </location>
</feature>
<dbReference type="EMBL" id="FOND01000023">
    <property type="protein sequence ID" value="SFF69148.1"/>
    <property type="molecule type" value="Genomic_DNA"/>
</dbReference>
<evidence type="ECO:0000256" key="1">
    <source>
        <dbReference type="SAM" id="MobiDB-lite"/>
    </source>
</evidence>
<gene>
    <name evidence="2" type="ORF">SAMN05216574_1231</name>
</gene>
<dbReference type="STRING" id="1798228.SAMN05216574_1231"/>
<feature type="region of interest" description="Disordered" evidence="1">
    <location>
        <begin position="53"/>
        <end position="239"/>
    </location>
</feature>
<protein>
    <recommendedName>
        <fullName evidence="4">Meckel syndrome type 1 protein</fullName>
    </recommendedName>
</protein>
<evidence type="ECO:0000313" key="3">
    <source>
        <dbReference type="Proteomes" id="UP000198589"/>
    </source>
</evidence>
<name>A0A1I2KS39_9ACTN</name>
<sequence>MPLRSVEAASRDDAIAAAREQFGPQARVVGVRRVRSGGVLGFFATERYVAEVAEPAPATAPRPTVPARPDDGAAPADFSSPLASAAPARARAAAPARNGAAAWAAAARPDDDIPEAVRLAAAAARAERTAAPPRGTGPAAADRAPAPAWAGAGSSSGMARTSASAARPVDDDRVSELVGLLTAQQQSEAAAPVYSRVEFPRGSAPRTGPASRPAPVLDDGDLAGPAPGGGQKVIPAAAPATPSPFTAALARMVAGDQDVRQAVQDALARPAEARPRADAEPWPVRSESSRTAQTSVPPVADQEEDTVGEQVVAPPSPADRPVEVPTWAATPEAAAVSPREEAIAEILRGALAQGHSDEALAGILRKVLAGASPQAALAEPVATPAEPVFAVPSHPVPAPAPPVAEPVLDLPVRDLPVAELPVPPAPAVAEPVL</sequence>
<reference evidence="3" key="1">
    <citation type="submission" date="2016-10" db="EMBL/GenBank/DDBJ databases">
        <authorList>
            <person name="Varghese N."/>
            <person name="Submissions S."/>
        </authorList>
    </citation>
    <scope>NUCLEOTIDE SEQUENCE [LARGE SCALE GENOMIC DNA]</scope>
    <source>
        <strain evidence="3">DSM 46838</strain>
    </source>
</reference>
<dbReference type="AlphaFoldDB" id="A0A1I2KS39"/>
<organism evidence="2 3">
    <name type="scientific">Blastococcus tunisiensis</name>
    <dbReference type="NCBI Taxonomy" id="1798228"/>
    <lineage>
        <taxon>Bacteria</taxon>
        <taxon>Bacillati</taxon>
        <taxon>Actinomycetota</taxon>
        <taxon>Actinomycetes</taxon>
        <taxon>Geodermatophilales</taxon>
        <taxon>Geodermatophilaceae</taxon>
        <taxon>Blastococcus</taxon>
    </lineage>
</organism>
<keyword evidence="3" id="KW-1185">Reference proteome</keyword>
<dbReference type="Proteomes" id="UP000198589">
    <property type="component" value="Unassembled WGS sequence"/>
</dbReference>
<evidence type="ECO:0008006" key="4">
    <source>
        <dbReference type="Google" id="ProtNLM"/>
    </source>
</evidence>
<proteinExistence type="predicted"/>
<feature type="compositionally biased region" description="Low complexity" evidence="1">
    <location>
        <begin position="67"/>
        <end position="107"/>
    </location>
</feature>
<accession>A0A1I2KS39</accession>
<feature type="compositionally biased region" description="Low complexity" evidence="1">
    <location>
        <begin position="116"/>
        <end position="167"/>
    </location>
</feature>